<keyword evidence="2 3" id="KW-0808">Transferase</keyword>
<gene>
    <name evidence="5" type="ORF">DSL64_17445</name>
</gene>
<dbReference type="RefSeq" id="WP_115832210.1">
    <property type="nucleotide sequence ID" value="NZ_QNUL01000015.1"/>
</dbReference>
<evidence type="ECO:0000259" key="4">
    <source>
        <dbReference type="PROSITE" id="PS52004"/>
    </source>
</evidence>
<dbReference type="InterPro" id="IPR000794">
    <property type="entry name" value="Beta-ketoacyl_synthase"/>
</dbReference>
<dbReference type="PANTHER" id="PTHR11712">
    <property type="entry name" value="POLYKETIDE SYNTHASE-RELATED"/>
    <property type="match status" value="1"/>
</dbReference>
<dbReference type="PROSITE" id="PS52004">
    <property type="entry name" value="KS3_2"/>
    <property type="match status" value="1"/>
</dbReference>
<organism evidence="5 6">
    <name type="scientific">Dyadobacter luteus</name>
    <dbReference type="NCBI Taxonomy" id="2259619"/>
    <lineage>
        <taxon>Bacteria</taxon>
        <taxon>Pseudomonadati</taxon>
        <taxon>Bacteroidota</taxon>
        <taxon>Cytophagia</taxon>
        <taxon>Cytophagales</taxon>
        <taxon>Spirosomataceae</taxon>
        <taxon>Dyadobacter</taxon>
    </lineage>
</organism>
<evidence type="ECO:0000313" key="6">
    <source>
        <dbReference type="Proteomes" id="UP000256373"/>
    </source>
</evidence>
<dbReference type="Pfam" id="PF00109">
    <property type="entry name" value="ketoacyl-synt"/>
    <property type="match status" value="1"/>
</dbReference>
<evidence type="ECO:0000256" key="2">
    <source>
        <dbReference type="ARBA" id="ARBA00022679"/>
    </source>
</evidence>
<evidence type="ECO:0000256" key="1">
    <source>
        <dbReference type="ARBA" id="ARBA00008467"/>
    </source>
</evidence>
<dbReference type="EMBL" id="QNUL01000015">
    <property type="protein sequence ID" value="REA59436.1"/>
    <property type="molecule type" value="Genomic_DNA"/>
</dbReference>
<dbReference type="PANTHER" id="PTHR11712:SF347">
    <property type="entry name" value="BETA KETOACYL-ACYL CARRIER PROTEIN SYNTHASE"/>
    <property type="match status" value="1"/>
</dbReference>
<reference evidence="5 6" key="1">
    <citation type="submission" date="2018-07" db="EMBL/GenBank/DDBJ databases">
        <title>Dyadobacter roseus sp. nov., isolated from rose rhizosphere soil.</title>
        <authorList>
            <person name="Chen L."/>
        </authorList>
    </citation>
    <scope>NUCLEOTIDE SEQUENCE [LARGE SCALE GENOMIC DNA]</scope>
    <source>
        <strain evidence="5 6">RS19</strain>
    </source>
</reference>
<evidence type="ECO:0000313" key="5">
    <source>
        <dbReference type="EMBL" id="REA59436.1"/>
    </source>
</evidence>
<dbReference type="InterPro" id="IPR020841">
    <property type="entry name" value="PKS_Beta-ketoAc_synthase_dom"/>
</dbReference>
<dbReference type="GO" id="GO:0004315">
    <property type="term" value="F:3-oxoacyl-[acyl-carrier-protein] synthase activity"/>
    <property type="evidence" value="ECO:0007669"/>
    <property type="project" value="TreeGrafter"/>
</dbReference>
<dbReference type="Pfam" id="PF02801">
    <property type="entry name" value="Ketoacyl-synt_C"/>
    <property type="match status" value="1"/>
</dbReference>
<dbReference type="InterPro" id="IPR014031">
    <property type="entry name" value="Ketoacyl_synth_C"/>
</dbReference>
<dbReference type="Gene3D" id="3.40.47.10">
    <property type="match status" value="1"/>
</dbReference>
<keyword evidence="6" id="KW-1185">Reference proteome</keyword>
<protein>
    <submittedName>
        <fullName evidence="5">Beta-ketoacyl synthase</fullName>
    </submittedName>
</protein>
<sequence length="359" mass="38303">MIYIGAEEIISPLGTNAEVNFSALKADVSGISLMPGAGFNHTDLHLAKIKDLDPAQSFEKLIVTIMNSLSERIDNSIIRSDRTLVILSSTKGGLYDDIQDPFRAVNEILISGFQLAHVPVVISNACISGVLAINTAGNMIKAGLYEHVIVIGCDVVTDFVVYGFQSLFAISNQPCMPFDQNRTGVTLGEACSAVLVSNTTSVFKQKPYSLLTGTSANDANHISGPSRTGEGLYRSVKRTLEKNAVQAEEIDFISAHGTGTLYNDEMESIAMDRLGLTAVPLNSFKGYFGHTLGAAGVLETAVCLQMMRHSTLIKSRGFTDPGTSVPLHIVTETKSAPLKTILKTASGFGGGNASLLIRE</sequence>
<name>A0A3D8Y890_9BACT</name>
<dbReference type="AlphaFoldDB" id="A0A3D8Y890"/>
<dbReference type="PROSITE" id="PS00098">
    <property type="entry name" value="THIOLASE_1"/>
    <property type="match status" value="1"/>
</dbReference>
<dbReference type="InterPro" id="IPR014030">
    <property type="entry name" value="Ketoacyl_synth_N"/>
</dbReference>
<dbReference type="Proteomes" id="UP000256373">
    <property type="component" value="Unassembled WGS sequence"/>
</dbReference>
<comment type="caution">
    <text evidence="5">The sequence shown here is derived from an EMBL/GenBank/DDBJ whole genome shotgun (WGS) entry which is preliminary data.</text>
</comment>
<comment type="similarity">
    <text evidence="1 3">Belongs to the thiolase-like superfamily. Beta-ketoacyl-ACP synthases family.</text>
</comment>
<dbReference type="GO" id="GO:0006633">
    <property type="term" value="P:fatty acid biosynthetic process"/>
    <property type="evidence" value="ECO:0007669"/>
    <property type="project" value="TreeGrafter"/>
</dbReference>
<dbReference type="InterPro" id="IPR020615">
    <property type="entry name" value="Thiolase_acyl_enz_int_AS"/>
</dbReference>
<evidence type="ECO:0000256" key="3">
    <source>
        <dbReference type="RuleBase" id="RU003694"/>
    </source>
</evidence>
<dbReference type="SUPFAM" id="SSF53901">
    <property type="entry name" value="Thiolase-like"/>
    <property type="match status" value="2"/>
</dbReference>
<proteinExistence type="inferred from homology"/>
<dbReference type="InterPro" id="IPR016039">
    <property type="entry name" value="Thiolase-like"/>
</dbReference>
<feature type="domain" description="Ketosynthase family 3 (KS3)" evidence="4">
    <location>
        <begin position="1"/>
        <end position="359"/>
    </location>
</feature>
<dbReference type="OrthoDB" id="9808669at2"/>
<accession>A0A3D8Y890</accession>